<comment type="caution">
    <text evidence="1">The sequence shown here is derived from an EMBL/GenBank/DDBJ whole genome shotgun (WGS) entry which is preliminary data.</text>
</comment>
<reference evidence="1 2" key="1">
    <citation type="submission" date="2018-01" db="EMBL/GenBank/DDBJ databases">
        <title>Genome sequence of the PGP bacterium Paenibacillus illinoisensis E3.</title>
        <authorList>
            <person name="Rolli E."/>
            <person name="Marasco R."/>
            <person name="Bessem C."/>
            <person name="Michoud G."/>
            <person name="Gaiarsa S."/>
            <person name="Borin S."/>
            <person name="Daffonchio D."/>
        </authorList>
    </citation>
    <scope>NUCLEOTIDE SEQUENCE [LARGE SCALE GENOMIC DNA]</scope>
    <source>
        <strain evidence="1 2">E3</strain>
    </source>
</reference>
<proteinExistence type="predicted"/>
<protein>
    <submittedName>
        <fullName evidence="1">Uncharacterized protein</fullName>
    </submittedName>
</protein>
<dbReference type="AlphaFoldDB" id="A0A2W0CKK7"/>
<evidence type="ECO:0000313" key="1">
    <source>
        <dbReference type="EMBL" id="PYY28358.1"/>
    </source>
</evidence>
<evidence type="ECO:0000313" key="2">
    <source>
        <dbReference type="Proteomes" id="UP000247459"/>
    </source>
</evidence>
<organism evidence="1 2">
    <name type="scientific">Paenibacillus illinoisensis</name>
    <dbReference type="NCBI Taxonomy" id="59845"/>
    <lineage>
        <taxon>Bacteria</taxon>
        <taxon>Bacillati</taxon>
        <taxon>Bacillota</taxon>
        <taxon>Bacilli</taxon>
        <taxon>Bacillales</taxon>
        <taxon>Paenibacillaceae</taxon>
        <taxon>Paenibacillus</taxon>
    </lineage>
</organism>
<sequence length="238" mass="27329">MNDEDIKFKLLGNMGIHIEGAGDIHIPSLNEIFQLNMSTYNEYLSSLLIDKSAFDTEIDEKISNYDVFIVNCYHNYSFKEISFKAISFFFKCKPSLVMEGEEVIVELADGKIDRTNFPLLQKVLKMGNNVKLTPPEPEYKPANSRAKKMIEMIMKNKKNKPPPKEKMDLFSIVSGLVWKNNSQNLESILSMNIFQIYNGLHTTDKIENVHHTVTAIYAGKIDSKKIKLSDLHWANKME</sequence>
<dbReference type="OrthoDB" id="2568468at2"/>
<dbReference type="EMBL" id="PRLG01000020">
    <property type="protein sequence ID" value="PYY28358.1"/>
    <property type="molecule type" value="Genomic_DNA"/>
</dbReference>
<dbReference type="RefSeq" id="WP_110820992.1">
    <property type="nucleotide sequence ID" value="NZ_PRLG01000020.1"/>
</dbReference>
<dbReference type="Proteomes" id="UP000247459">
    <property type="component" value="Unassembled WGS sequence"/>
</dbReference>
<name>A0A2W0CKK7_9BACL</name>
<accession>A0A2W0CKK7</accession>
<gene>
    <name evidence="1" type="ORF">PIL02S_03509</name>
</gene>